<dbReference type="AlphaFoldDB" id="A0A382SEU5"/>
<reference evidence="1" key="1">
    <citation type="submission" date="2018-05" db="EMBL/GenBank/DDBJ databases">
        <authorList>
            <person name="Lanie J.A."/>
            <person name="Ng W.-L."/>
            <person name="Kazmierczak K.M."/>
            <person name="Andrzejewski T.M."/>
            <person name="Davidsen T.M."/>
            <person name="Wayne K.J."/>
            <person name="Tettelin H."/>
            <person name="Glass J.I."/>
            <person name="Rusch D."/>
            <person name="Podicherti R."/>
            <person name="Tsui H.-C.T."/>
            <person name="Winkler M.E."/>
        </authorList>
    </citation>
    <scope>NUCLEOTIDE SEQUENCE</scope>
</reference>
<evidence type="ECO:0000313" key="1">
    <source>
        <dbReference type="EMBL" id="SVD08363.1"/>
    </source>
</evidence>
<organism evidence="1">
    <name type="scientific">marine metagenome</name>
    <dbReference type="NCBI Taxonomy" id="408172"/>
    <lineage>
        <taxon>unclassified sequences</taxon>
        <taxon>metagenomes</taxon>
        <taxon>ecological metagenomes</taxon>
    </lineage>
</organism>
<protein>
    <submittedName>
        <fullName evidence="1">Uncharacterized protein</fullName>
    </submittedName>
</protein>
<accession>A0A382SEU5</accession>
<feature type="non-terminal residue" evidence="1">
    <location>
        <position position="146"/>
    </location>
</feature>
<dbReference type="EMBL" id="UINC01128545">
    <property type="protein sequence ID" value="SVD08363.1"/>
    <property type="molecule type" value="Genomic_DNA"/>
</dbReference>
<gene>
    <name evidence="1" type="ORF">METZ01_LOCUS361217</name>
</gene>
<proteinExistence type="predicted"/>
<sequence length="146" mass="16369">MSHIDDQGNPTNCLCVVPPDEGDCNGPGNSFESPFPSCDSQDTLELMNEEDPAIIETPKQRPFDPLFSESRGCLCIPGGFEPDPANSLYAWYKMENEYPFGKDRFVFELHLQGLGLINPVPYPLSICPDWSHEFSDVTPGWEQRPT</sequence>
<name>A0A382SEU5_9ZZZZ</name>